<dbReference type="RefSeq" id="WP_203388744.1">
    <property type="nucleotide sequence ID" value="NZ_CP064781.1"/>
</dbReference>
<protein>
    <submittedName>
        <fullName evidence="3">Aldehyde dehydrogenase family protein</fullName>
    </submittedName>
</protein>
<feature type="domain" description="Aldehyde dehydrogenase" evidence="2">
    <location>
        <begin position="29"/>
        <end position="118"/>
    </location>
</feature>
<keyword evidence="1" id="KW-0560">Oxidoreductase</keyword>
<organism evidence="3 4">
    <name type="scientific">Azospira restricta</name>
    <dbReference type="NCBI Taxonomy" id="404405"/>
    <lineage>
        <taxon>Bacteria</taxon>
        <taxon>Pseudomonadati</taxon>
        <taxon>Pseudomonadota</taxon>
        <taxon>Betaproteobacteria</taxon>
        <taxon>Rhodocyclales</taxon>
        <taxon>Rhodocyclaceae</taxon>
        <taxon>Azospira</taxon>
    </lineage>
</organism>
<gene>
    <name evidence="3" type="ORF">IWH25_07770</name>
</gene>
<evidence type="ECO:0000259" key="2">
    <source>
        <dbReference type="Pfam" id="PF00171"/>
    </source>
</evidence>
<dbReference type="InterPro" id="IPR016161">
    <property type="entry name" value="Ald_DH/histidinol_DH"/>
</dbReference>
<evidence type="ECO:0000256" key="1">
    <source>
        <dbReference type="ARBA" id="ARBA00023002"/>
    </source>
</evidence>
<dbReference type="InterPro" id="IPR016162">
    <property type="entry name" value="Ald_DH_N"/>
</dbReference>
<dbReference type="PANTHER" id="PTHR43353:SF3">
    <property type="entry name" value="ALDEHYDE DEHYDROGENASE-RELATED"/>
    <property type="match status" value="1"/>
</dbReference>
<dbReference type="GO" id="GO:0016491">
    <property type="term" value="F:oxidoreductase activity"/>
    <property type="evidence" value="ECO:0007669"/>
    <property type="project" value="UniProtKB-KW"/>
</dbReference>
<dbReference type="SUPFAM" id="SSF53720">
    <property type="entry name" value="ALDH-like"/>
    <property type="match status" value="1"/>
</dbReference>
<dbReference type="InterPro" id="IPR050740">
    <property type="entry name" value="Aldehyde_DH_Superfamily"/>
</dbReference>
<sequence>MKFDDGIPAIPLWIDGHAWFGVFEDFIDIREADGQVHFRVPKCGTDEVANALASACDLQPTWGEALELRAQRVAELAALLDQFGGDFARLIARETGKTPEAARDEVAAAAAQLRGAACVAGGGSVQAVFADAAAPLASAAAGLAAAWAAGDAAVVLSDARAPSVLFALAELSARAEFPGGAFCLVHGDAATRQALQQALGG</sequence>
<evidence type="ECO:0000313" key="4">
    <source>
        <dbReference type="Proteomes" id="UP000663444"/>
    </source>
</evidence>
<reference evidence="3" key="1">
    <citation type="submission" date="2020-11" db="EMBL/GenBank/DDBJ databases">
        <title>Azospira restricta DSM 18626 genome sequence.</title>
        <authorList>
            <person name="Moe W.M."/>
        </authorList>
    </citation>
    <scope>NUCLEOTIDE SEQUENCE</scope>
    <source>
        <strain evidence="3">DSM 18626</strain>
    </source>
</reference>
<dbReference type="Proteomes" id="UP000663444">
    <property type="component" value="Chromosome"/>
</dbReference>
<name>A0A974SRS4_9RHOO</name>
<dbReference type="InterPro" id="IPR015590">
    <property type="entry name" value="Aldehyde_DH_dom"/>
</dbReference>
<dbReference type="AlphaFoldDB" id="A0A974SRS4"/>
<dbReference type="KEGG" id="ares:IWH25_07770"/>
<dbReference type="PANTHER" id="PTHR43353">
    <property type="entry name" value="SUCCINATE-SEMIALDEHYDE DEHYDROGENASE, MITOCHONDRIAL"/>
    <property type="match status" value="1"/>
</dbReference>
<dbReference type="Gene3D" id="3.40.605.10">
    <property type="entry name" value="Aldehyde Dehydrogenase, Chain A, domain 1"/>
    <property type="match status" value="2"/>
</dbReference>
<evidence type="ECO:0000313" key="3">
    <source>
        <dbReference type="EMBL" id="QRJ65219.1"/>
    </source>
</evidence>
<accession>A0A974SRS4</accession>
<proteinExistence type="predicted"/>
<keyword evidence="4" id="KW-1185">Reference proteome</keyword>
<dbReference type="Pfam" id="PF00171">
    <property type="entry name" value="Aldedh"/>
    <property type="match status" value="1"/>
</dbReference>
<dbReference type="EMBL" id="CP064781">
    <property type="protein sequence ID" value="QRJ65219.1"/>
    <property type="molecule type" value="Genomic_DNA"/>
</dbReference>